<evidence type="ECO:0000313" key="3">
    <source>
        <dbReference type="EMBL" id="CAG9530061.1"/>
    </source>
</evidence>
<name>A0A8J2LWE0_9BILA</name>
<dbReference type="InterPro" id="IPR051567">
    <property type="entry name" value="Unconventional_Myosin_ATPase"/>
</dbReference>
<feature type="compositionally biased region" description="Polar residues" evidence="1">
    <location>
        <begin position="313"/>
        <end position="339"/>
    </location>
</feature>
<dbReference type="Gene3D" id="1.25.40.530">
    <property type="entry name" value="MyTH4 domain"/>
    <property type="match status" value="2"/>
</dbReference>
<dbReference type="PROSITE" id="PS51016">
    <property type="entry name" value="MYTH4"/>
    <property type="match status" value="1"/>
</dbReference>
<gene>
    <name evidence="3" type="ORF">CJOHNSTONI_LOCUS588</name>
</gene>
<keyword evidence="4" id="KW-1185">Reference proteome</keyword>
<reference evidence="3" key="1">
    <citation type="submission" date="2021-09" db="EMBL/GenBank/DDBJ databases">
        <authorList>
            <consortium name="Pathogen Informatics"/>
        </authorList>
    </citation>
    <scope>NUCLEOTIDE SEQUENCE</scope>
</reference>
<feature type="domain" description="MyTH4" evidence="2">
    <location>
        <begin position="43"/>
        <end position="187"/>
    </location>
</feature>
<dbReference type="InterPro" id="IPR000857">
    <property type="entry name" value="MyTH4_dom"/>
</dbReference>
<feature type="region of interest" description="Disordered" evidence="1">
    <location>
        <begin position="378"/>
        <end position="443"/>
    </location>
</feature>
<proteinExistence type="predicted"/>
<dbReference type="Proteomes" id="UP000746747">
    <property type="component" value="Unassembled WGS sequence"/>
</dbReference>
<feature type="region of interest" description="Disordered" evidence="1">
    <location>
        <begin position="287"/>
        <end position="339"/>
    </location>
</feature>
<dbReference type="PANTHER" id="PTHR22692">
    <property type="entry name" value="MYOSIN VII, XV"/>
    <property type="match status" value="1"/>
</dbReference>
<comment type="caution">
    <text evidence="3">The sequence shown here is derived from an EMBL/GenBank/DDBJ whole genome shotgun (WGS) entry which is preliminary data.</text>
</comment>
<dbReference type="PANTHER" id="PTHR22692:SF26">
    <property type="entry name" value="SH3 DOMAIN-CONTAINING PROTEIN"/>
    <property type="match status" value="1"/>
</dbReference>
<sequence length="633" mass="73362">MSDIRTVYYYIPYNKRIGKSLELPTETIEEFAENNFKGHLLQMRREPIATPFLHKETEIEFHQSLEMFAMILRYMNNTQMNCEQLAILGKAIIQIALDNPTQRDELLVQLCNQTYRNGVKNNADKAWTLLLGAINSFTPSPQLYPSLMNYFKQQTPNLSRLLINGLLRQCIGTKDLPKSRYFASTFLEQASFKQQQAAVLKVKCADKQEGSFEVHSWMTADELARRCLQNRGIGDPDGWSLSVEDERYAIYAPGNCYVYDILAQMEQQSIEYNNEIFVMFDNSANWKGSRDNGKATEREISEQPETNEEMKQNDNSQNRFGTNAKSQLQKGQQSMMPQRSVQFVSQRMQNDLHAESKLKESNHQTFDNDASIYEENTIKIPPIPPPHCNSSLHEQQQYRQQQQQRQHYATEEREAKDGELLYGQQQQQQQQKQQHHALPELSSSNLNKRYKINQNPDSATINNNHYDIIMDRKRYDDNIYSNVLYDGRNTIDDNFHPKQQQQQHDTTLQRYRNQQQQFVQLRQQQNQNQQSNFAYIPQHFTAMATMPFISTQLQFMPVMLPTTSFLPAPQPPPHQQSKIAGAENGIGQQLINQQINISSSSPSSATTTTAQMNMISSNDMQQHHPDNFTVEKL</sequence>
<dbReference type="Gene3D" id="3.10.20.90">
    <property type="entry name" value="Phosphatidylinositol 3-kinase Catalytic Subunit, Chain A, domain 1"/>
    <property type="match status" value="1"/>
</dbReference>
<dbReference type="EMBL" id="CAKAEH010000145">
    <property type="protein sequence ID" value="CAG9530061.1"/>
    <property type="molecule type" value="Genomic_DNA"/>
</dbReference>
<accession>A0A8J2LWE0</accession>
<dbReference type="Pfam" id="PF00784">
    <property type="entry name" value="MyTH4"/>
    <property type="match status" value="1"/>
</dbReference>
<evidence type="ECO:0000256" key="1">
    <source>
        <dbReference type="SAM" id="MobiDB-lite"/>
    </source>
</evidence>
<feature type="compositionally biased region" description="Basic and acidic residues" evidence="1">
    <location>
        <begin position="408"/>
        <end position="419"/>
    </location>
</feature>
<evidence type="ECO:0000313" key="4">
    <source>
        <dbReference type="Proteomes" id="UP000746747"/>
    </source>
</evidence>
<dbReference type="InterPro" id="IPR038185">
    <property type="entry name" value="MyTH4_dom_sf"/>
</dbReference>
<dbReference type="AlphaFoldDB" id="A0A8J2LWE0"/>
<dbReference type="SMART" id="SM00139">
    <property type="entry name" value="MyTH4"/>
    <property type="match status" value="1"/>
</dbReference>
<organism evidence="3 4">
    <name type="scientific">Cercopithifilaria johnstoni</name>
    <dbReference type="NCBI Taxonomy" id="2874296"/>
    <lineage>
        <taxon>Eukaryota</taxon>
        <taxon>Metazoa</taxon>
        <taxon>Ecdysozoa</taxon>
        <taxon>Nematoda</taxon>
        <taxon>Chromadorea</taxon>
        <taxon>Rhabditida</taxon>
        <taxon>Spirurina</taxon>
        <taxon>Spiruromorpha</taxon>
        <taxon>Filarioidea</taxon>
        <taxon>Onchocercidae</taxon>
        <taxon>Cercopithifilaria</taxon>
    </lineage>
</organism>
<feature type="compositionally biased region" description="Basic and acidic residues" evidence="1">
    <location>
        <begin position="288"/>
        <end position="301"/>
    </location>
</feature>
<feature type="compositionally biased region" description="Low complexity" evidence="1">
    <location>
        <begin position="395"/>
        <end position="406"/>
    </location>
</feature>
<protein>
    <recommendedName>
        <fullName evidence="2">MyTH4 domain-containing protein</fullName>
    </recommendedName>
</protein>
<dbReference type="GO" id="GO:0005856">
    <property type="term" value="C:cytoskeleton"/>
    <property type="evidence" value="ECO:0007669"/>
    <property type="project" value="InterPro"/>
</dbReference>
<evidence type="ECO:0000259" key="2">
    <source>
        <dbReference type="PROSITE" id="PS51016"/>
    </source>
</evidence>
<dbReference type="OrthoDB" id="312459at2759"/>